<dbReference type="PANTHER" id="PTHR12873">
    <property type="entry name" value="T7-LIKE MITOCHONDRIAL DNA HELICASE"/>
    <property type="match status" value="1"/>
</dbReference>
<dbReference type="CDD" id="cd01029">
    <property type="entry name" value="TOPRIM_primases"/>
    <property type="match status" value="1"/>
</dbReference>
<dbReference type="InterPro" id="IPR027032">
    <property type="entry name" value="Twinkle-like"/>
</dbReference>
<dbReference type="GO" id="GO:0043139">
    <property type="term" value="F:5'-3' DNA helicase activity"/>
    <property type="evidence" value="ECO:0007669"/>
    <property type="project" value="InterPro"/>
</dbReference>
<feature type="domain" description="Toprim" evidence="1">
    <location>
        <begin position="274"/>
        <end position="363"/>
    </location>
</feature>
<reference evidence="2" key="1">
    <citation type="journal article" date="2023" name="Science">
        <title>Elucidation of the pathway for biosynthesis of saponin adjuvants from the soapbark tree.</title>
        <authorList>
            <person name="Reed J."/>
            <person name="Orme A."/>
            <person name="El-Demerdash A."/>
            <person name="Owen C."/>
            <person name="Martin L.B.B."/>
            <person name="Misra R.C."/>
            <person name="Kikuchi S."/>
            <person name="Rejzek M."/>
            <person name="Martin A.C."/>
            <person name="Harkess A."/>
            <person name="Leebens-Mack J."/>
            <person name="Louveau T."/>
            <person name="Stephenson M.J."/>
            <person name="Osbourn A."/>
        </authorList>
    </citation>
    <scope>NUCLEOTIDE SEQUENCE</scope>
    <source>
        <strain evidence="2">S10</strain>
    </source>
</reference>
<feature type="non-terminal residue" evidence="2">
    <location>
        <position position="1"/>
    </location>
</feature>
<evidence type="ECO:0000259" key="1">
    <source>
        <dbReference type="SMART" id="SM00493"/>
    </source>
</evidence>
<proteinExistence type="predicted"/>
<name>A0AAD7L305_QUISA</name>
<dbReference type="InterPro" id="IPR006171">
    <property type="entry name" value="TOPRIM_dom"/>
</dbReference>
<accession>A0AAD7L305</accession>
<dbReference type="Pfam" id="PF13662">
    <property type="entry name" value="Toprim_4"/>
    <property type="match status" value="1"/>
</dbReference>
<dbReference type="EMBL" id="JARAOO010000012">
    <property type="protein sequence ID" value="KAJ7949951.1"/>
    <property type="molecule type" value="Genomic_DNA"/>
</dbReference>
<dbReference type="KEGG" id="qsa:O6P43_030228"/>
<dbReference type="SUPFAM" id="SSF56731">
    <property type="entry name" value="DNA primase core"/>
    <property type="match status" value="1"/>
</dbReference>
<dbReference type="AlphaFoldDB" id="A0AAD7L305"/>
<sequence>HIFARNINTLQTQKYIKILVCLNIEIKFKAQRSKMRIIPSQFLCGLLISVNNNNLLFFAEHSLKTCASIPRKLGPVWSPSVAHTSKLSSSPGESTIDTPKVDILKHKMEFVGISCDDSCTPGKYHCLLCPKCKGGQSMEKSLSLHIIPDGEFAMWRCFQTQCGWSGQAFADNRELYNRVCGKIKSSGQMTEEGLGLEPLRAQLIAYFNERLISEETLLRNAVMQISGNKSIIAFTYRRNGLLVGCKYRTMEKRFWQEKGTDKMLYGVDDINDASEVIIVEGEIDKLSLEEAGFRNCVSVPGGAPGKVSIKELPSKEKDTAYQYLWNCKDYLDKVGCIILATDSDPPGQALAEELARRLGKERCWQVCWPKKDESSYFKDANEVLKCMGPGALKKIVENAELYTKQMGNTRM</sequence>
<protein>
    <submittedName>
        <fullName evidence="2">Twinkle-like protein, chloroplastic/mitochondrial</fullName>
    </submittedName>
</protein>
<dbReference type="InterPro" id="IPR034154">
    <property type="entry name" value="TOPRIM_DnaG/twinkle"/>
</dbReference>
<comment type="caution">
    <text evidence="2">The sequence shown here is derived from an EMBL/GenBank/DDBJ whole genome shotgun (WGS) entry which is preliminary data.</text>
</comment>
<dbReference type="SMART" id="SM00493">
    <property type="entry name" value="TOPRIM"/>
    <property type="match status" value="1"/>
</dbReference>
<dbReference type="GO" id="GO:0003697">
    <property type="term" value="F:single-stranded DNA binding"/>
    <property type="evidence" value="ECO:0007669"/>
    <property type="project" value="InterPro"/>
</dbReference>
<dbReference type="PANTHER" id="PTHR12873:SF6">
    <property type="entry name" value="TOPRIM DOMAIN-CONTAINING PROTEIN"/>
    <property type="match status" value="1"/>
</dbReference>
<dbReference type="Gene3D" id="3.40.1360.10">
    <property type="match status" value="1"/>
</dbReference>
<gene>
    <name evidence="2" type="ORF">O6P43_030228</name>
</gene>
<evidence type="ECO:0000313" key="2">
    <source>
        <dbReference type="EMBL" id="KAJ7949951.1"/>
    </source>
</evidence>
<evidence type="ECO:0000313" key="3">
    <source>
        <dbReference type="Proteomes" id="UP001163823"/>
    </source>
</evidence>
<organism evidence="2 3">
    <name type="scientific">Quillaja saponaria</name>
    <name type="common">Soap bark tree</name>
    <dbReference type="NCBI Taxonomy" id="32244"/>
    <lineage>
        <taxon>Eukaryota</taxon>
        <taxon>Viridiplantae</taxon>
        <taxon>Streptophyta</taxon>
        <taxon>Embryophyta</taxon>
        <taxon>Tracheophyta</taxon>
        <taxon>Spermatophyta</taxon>
        <taxon>Magnoliopsida</taxon>
        <taxon>eudicotyledons</taxon>
        <taxon>Gunneridae</taxon>
        <taxon>Pentapetalae</taxon>
        <taxon>rosids</taxon>
        <taxon>fabids</taxon>
        <taxon>Fabales</taxon>
        <taxon>Quillajaceae</taxon>
        <taxon>Quillaja</taxon>
    </lineage>
</organism>
<dbReference type="Proteomes" id="UP001163823">
    <property type="component" value="Chromosome 12"/>
</dbReference>
<keyword evidence="3" id="KW-1185">Reference proteome</keyword>